<dbReference type="InterPro" id="IPR016047">
    <property type="entry name" value="M23ase_b-sheet_dom"/>
</dbReference>
<keyword evidence="5" id="KW-1185">Reference proteome</keyword>
<dbReference type="PANTHER" id="PTHR21666:SF270">
    <property type="entry name" value="MUREIN HYDROLASE ACTIVATOR ENVC"/>
    <property type="match status" value="1"/>
</dbReference>
<keyword evidence="2" id="KW-0472">Membrane</keyword>
<dbReference type="InterPro" id="IPR011055">
    <property type="entry name" value="Dup_hybrid_motif"/>
</dbReference>
<evidence type="ECO:0000256" key="1">
    <source>
        <dbReference type="SAM" id="MobiDB-lite"/>
    </source>
</evidence>
<evidence type="ECO:0000256" key="2">
    <source>
        <dbReference type="SAM" id="Phobius"/>
    </source>
</evidence>
<reference evidence="4 5" key="1">
    <citation type="submission" date="2018-06" db="EMBL/GenBank/DDBJ databases">
        <title>Genomic Encyclopedia of Type Strains, Phase IV (KMG-IV): sequencing the most valuable type-strain genomes for metagenomic binning, comparative biology and taxonomic classification.</title>
        <authorList>
            <person name="Goeker M."/>
        </authorList>
    </citation>
    <scope>NUCLEOTIDE SEQUENCE [LARGE SCALE GENOMIC DNA]</scope>
    <source>
        <strain evidence="4 5">DSM 22112</strain>
    </source>
</reference>
<proteinExistence type="predicted"/>
<feature type="domain" description="M23ase beta-sheet core" evidence="3">
    <location>
        <begin position="159"/>
        <end position="257"/>
    </location>
</feature>
<dbReference type="SUPFAM" id="SSF51261">
    <property type="entry name" value="Duplicated hybrid motif"/>
    <property type="match status" value="1"/>
</dbReference>
<dbReference type="Proteomes" id="UP000253490">
    <property type="component" value="Unassembled WGS sequence"/>
</dbReference>
<organism evidence="4 5">
    <name type="scientific">Alkalibaculum bacchi</name>
    <dbReference type="NCBI Taxonomy" id="645887"/>
    <lineage>
        <taxon>Bacteria</taxon>
        <taxon>Bacillati</taxon>
        <taxon>Bacillota</taxon>
        <taxon>Clostridia</taxon>
        <taxon>Eubacteriales</taxon>
        <taxon>Eubacteriaceae</taxon>
        <taxon>Alkalibaculum</taxon>
    </lineage>
</organism>
<dbReference type="GO" id="GO:0004222">
    <property type="term" value="F:metalloendopeptidase activity"/>
    <property type="evidence" value="ECO:0007669"/>
    <property type="project" value="TreeGrafter"/>
</dbReference>
<feature type="region of interest" description="Disordered" evidence="1">
    <location>
        <begin position="71"/>
        <end position="127"/>
    </location>
</feature>
<name>A0A366HYB6_9FIRM</name>
<dbReference type="CDD" id="cd12797">
    <property type="entry name" value="M23_peptidase"/>
    <property type="match status" value="1"/>
</dbReference>
<evidence type="ECO:0000313" key="5">
    <source>
        <dbReference type="Proteomes" id="UP000253490"/>
    </source>
</evidence>
<comment type="caution">
    <text evidence="4">The sequence shown here is derived from an EMBL/GenBank/DDBJ whole genome shotgun (WGS) entry which is preliminary data.</text>
</comment>
<evidence type="ECO:0000313" key="4">
    <source>
        <dbReference type="EMBL" id="RBP58587.1"/>
    </source>
</evidence>
<feature type="transmembrane region" description="Helical" evidence="2">
    <location>
        <begin position="26"/>
        <end position="45"/>
    </location>
</feature>
<protein>
    <submittedName>
        <fullName evidence="4">Uncharacterized protein DUF2606</fullName>
    </submittedName>
</protein>
<gene>
    <name evidence="4" type="ORF">DES36_12212</name>
</gene>
<accession>A0A366HYB6</accession>
<dbReference type="PANTHER" id="PTHR21666">
    <property type="entry name" value="PEPTIDASE-RELATED"/>
    <property type="match status" value="1"/>
</dbReference>
<keyword evidence="2" id="KW-1133">Transmembrane helix</keyword>
<evidence type="ECO:0000259" key="3">
    <source>
        <dbReference type="Pfam" id="PF01551"/>
    </source>
</evidence>
<dbReference type="Pfam" id="PF10794">
    <property type="entry name" value="DUF2606"/>
    <property type="match status" value="1"/>
</dbReference>
<sequence>MKKKIFKDDNSSFKERALKLANKEGFYVAIFLCITLVATMLVYFVNDNASNKDIANKDTAIVEQETTDPVDNTNAIIDEDTIGAEEPATETATQVDKTTKEEEPKTEEPKTEQPKEQAPQSNTNLKDMVSPVGAKEVVMAFSMGGEPVYSQTLQEFTSEHTGVDLKAEEGQEVKAALNGKVTKIYKDGKLGQTIIIQHSNGIETRYSNLEEKVAVTLNQSVSAGDAIGKVGKTATFESEDPSHLHFEVWQNGKCIDPSEYL</sequence>
<dbReference type="AlphaFoldDB" id="A0A366HYB6"/>
<dbReference type="InterPro" id="IPR050570">
    <property type="entry name" value="Cell_wall_metabolism_enzyme"/>
</dbReference>
<dbReference type="InterPro" id="IPR019730">
    <property type="entry name" value="DUF2606"/>
</dbReference>
<dbReference type="EMBL" id="QNRX01000022">
    <property type="protein sequence ID" value="RBP58587.1"/>
    <property type="molecule type" value="Genomic_DNA"/>
</dbReference>
<keyword evidence="2" id="KW-0812">Transmembrane</keyword>
<dbReference type="Pfam" id="PF01551">
    <property type="entry name" value="Peptidase_M23"/>
    <property type="match status" value="1"/>
</dbReference>
<dbReference type="Gene3D" id="2.70.70.10">
    <property type="entry name" value="Glucose Permease (Domain IIA)"/>
    <property type="match status" value="1"/>
</dbReference>
<dbReference type="RefSeq" id="WP_170128312.1">
    <property type="nucleotide sequence ID" value="NZ_QNRX01000022.1"/>
</dbReference>
<feature type="compositionally biased region" description="Basic and acidic residues" evidence="1">
    <location>
        <begin position="97"/>
        <end position="115"/>
    </location>
</feature>